<keyword evidence="3" id="KW-1185">Reference proteome</keyword>
<sequence length="93" mass="10267">MKIRVIVSIHSQGDFRLVPLLLADSPFPSGIPPTSVEIVDHATGSPIMSREGEELLLQCLVRNAKPAAEIVWFKRNVEIKSGECNISNYLLPL</sequence>
<gene>
    <name evidence="2" type="ORF">DAPPUDRAFT_245458</name>
</gene>
<name>E9GND7_DAPPU</name>
<protein>
    <recommendedName>
        <fullName evidence="1">Ig-like domain-containing protein</fullName>
    </recommendedName>
</protein>
<dbReference type="PhylomeDB" id="E9GND7"/>
<evidence type="ECO:0000313" key="2">
    <source>
        <dbReference type="EMBL" id="EFX79010.1"/>
    </source>
</evidence>
<dbReference type="AlphaFoldDB" id="E9GND7"/>
<reference evidence="2 3" key="1">
    <citation type="journal article" date="2011" name="Science">
        <title>The ecoresponsive genome of Daphnia pulex.</title>
        <authorList>
            <person name="Colbourne J.K."/>
            <person name="Pfrender M.E."/>
            <person name="Gilbert D."/>
            <person name="Thomas W.K."/>
            <person name="Tucker A."/>
            <person name="Oakley T.H."/>
            <person name="Tokishita S."/>
            <person name="Aerts A."/>
            <person name="Arnold G.J."/>
            <person name="Basu M.K."/>
            <person name="Bauer D.J."/>
            <person name="Caceres C.E."/>
            <person name="Carmel L."/>
            <person name="Casola C."/>
            <person name="Choi J.H."/>
            <person name="Detter J.C."/>
            <person name="Dong Q."/>
            <person name="Dusheyko S."/>
            <person name="Eads B.D."/>
            <person name="Frohlich T."/>
            <person name="Geiler-Samerotte K.A."/>
            <person name="Gerlach D."/>
            <person name="Hatcher P."/>
            <person name="Jogdeo S."/>
            <person name="Krijgsveld J."/>
            <person name="Kriventseva E.V."/>
            <person name="Kultz D."/>
            <person name="Laforsch C."/>
            <person name="Lindquist E."/>
            <person name="Lopez J."/>
            <person name="Manak J.R."/>
            <person name="Muller J."/>
            <person name="Pangilinan J."/>
            <person name="Patwardhan R.P."/>
            <person name="Pitluck S."/>
            <person name="Pritham E.J."/>
            <person name="Rechtsteiner A."/>
            <person name="Rho M."/>
            <person name="Rogozin I.B."/>
            <person name="Sakarya O."/>
            <person name="Salamov A."/>
            <person name="Schaack S."/>
            <person name="Shapiro H."/>
            <person name="Shiga Y."/>
            <person name="Skalitzky C."/>
            <person name="Smith Z."/>
            <person name="Souvorov A."/>
            <person name="Sung W."/>
            <person name="Tang Z."/>
            <person name="Tsuchiya D."/>
            <person name="Tu H."/>
            <person name="Vos H."/>
            <person name="Wang M."/>
            <person name="Wolf Y.I."/>
            <person name="Yamagata H."/>
            <person name="Yamada T."/>
            <person name="Ye Y."/>
            <person name="Shaw J.R."/>
            <person name="Andrews J."/>
            <person name="Crease T.J."/>
            <person name="Tang H."/>
            <person name="Lucas S.M."/>
            <person name="Robertson H.M."/>
            <person name="Bork P."/>
            <person name="Koonin E.V."/>
            <person name="Zdobnov E.M."/>
            <person name="Grigoriev I.V."/>
            <person name="Lynch M."/>
            <person name="Boore J.L."/>
        </authorList>
    </citation>
    <scope>NUCLEOTIDE SEQUENCE [LARGE SCALE GENOMIC DNA]</scope>
</reference>
<organism evidence="2 3">
    <name type="scientific">Daphnia pulex</name>
    <name type="common">Water flea</name>
    <dbReference type="NCBI Taxonomy" id="6669"/>
    <lineage>
        <taxon>Eukaryota</taxon>
        <taxon>Metazoa</taxon>
        <taxon>Ecdysozoa</taxon>
        <taxon>Arthropoda</taxon>
        <taxon>Crustacea</taxon>
        <taxon>Branchiopoda</taxon>
        <taxon>Diplostraca</taxon>
        <taxon>Cladocera</taxon>
        <taxon>Anomopoda</taxon>
        <taxon>Daphniidae</taxon>
        <taxon>Daphnia</taxon>
    </lineage>
</organism>
<evidence type="ECO:0000259" key="1">
    <source>
        <dbReference type="PROSITE" id="PS50835"/>
    </source>
</evidence>
<dbReference type="Gene3D" id="2.60.40.10">
    <property type="entry name" value="Immunoglobulins"/>
    <property type="match status" value="1"/>
</dbReference>
<dbReference type="InterPro" id="IPR007110">
    <property type="entry name" value="Ig-like_dom"/>
</dbReference>
<dbReference type="OrthoDB" id="10028801at2759"/>
<dbReference type="KEGG" id="dpx:DAPPUDRAFT_245458"/>
<dbReference type="EMBL" id="GL732554">
    <property type="protein sequence ID" value="EFX79010.1"/>
    <property type="molecule type" value="Genomic_DNA"/>
</dbReference>
<dbReference type="InterPro" id="IPR013783">
    <property type="entry name" value="Ig-like_fold"/>
</dbReference>
<proteinExistence type="predicted"/>
<dbReference type="PROSITE" id="PS50835">
    <property type="entry name" value="IG_LIKE"/>
    <property type="match status" value="1"/>
</dbReference>
<dbReference type="HOGENOM" id="CLU_2401877_0_0_1"/>
<feature type="domain" description="Ig-like" evidence="1">
    <location>
        <begin position="33"/>
        <end position="93"/>
    </location>
</feature>
<dbReference type="SUPFAM" id="SSF48726">
    <property type="entry name" value="Immunoglobulin"/>
    <property type="match status" value="1"/>
</dbReference>
<dbReference type="InParanoid" id="E9GND7"/>
<dbReference type="Proteomes" id="UP000000305">
    <property type="component" value="Unassembled WGS sequence"/>
</dbReference>
<accession>E9GND7</accession>
<dbReference type="STRING" id="6669.E9GND7"/>
<dbReference type="InterPro" id="IPR036179">
    <property type="entry name" value="Ig-like_dom_sf"/>
</dbReference>
<dbReference type="eggNOG" id="ENOG502SDDR">
    <property type="taxonomic scope" value="Eukaryota"/>
</dbReference>
<evidence type="ECO:0000313" key="3">
    <source>
        <dbReference type="Proteomes" id="UP000000305"/>
    </source>
</evidence>